<feature type="region of interest" description="Disordered" evidence="1">
    <location>
        <begin position="132"/>
        <end position="160"/>
    </location>
</feature>
<dbReference type="Proteomes" id="UP000799118">
    <property type="component" value="Unassembled WGS sequence"/>
</dbReference>
<evidence type="ECO:0000313" key="3">
    <source>
        <dbReference type="Proteomes" id="UP000799118"/>
    </source>
</evidence>
<organism evidence="2 3">
    <name type="scientific">Gymnopus androsaceus JB14</name>
    <dbReference type="NCBI Taxonomy" id="1447944"/>
    <lineage>
        <taxon>Eukaryota</taxon>
        <taxon>Fungi</taxon>
        <taxon>Dikarya</taxon>
        <taxon>Basidiomycota</taxon>
        <taxon>Agaricomycotina</taxon>
        <taxon>Agaricomycetes</taxon>
        <taxon>Agaricomycetidae</taxon>
        <taxon>Agaricales</taxon>
        <taxon>Marasmiineae</taxon>
        <taxon>Omphalotaceae</taxon>
        <taxon>Gymnopus</taxon>
    </lineage>
</organism>
<keyword evidence="3" id="KW-1185">Reference proteome</keyword>
<protein>
    <submittedName>
        <fullName evidence="2">Uncharacterized protein</fullName>
    </submittedName>
</protein>
<feature type="compositionally biased region" description="Acidic residues" evidence="1">
    <location>
        <begin position="23"/>
        <end position="34"/>
    </location>
</feature>
<name>A0A6A4GY35_9AGAR</name>
<sequence length="160" mass="17820">MDEGDPDLDVDEEPEWEERTYEIPEEDSDEEGVDVPEGGTTEVVELQDNDVDMSEGTDSKPATPEPEALPSTEPPSKHRKVKWKKPQQATSHAFLVSVADSDISKTTNGFSVSTSAWKIFNDFLDQHETIGKAEASLTKRRRGNTSESLENEEDDADIDH</sequence>
<feature type="compositionally biased region" description="Acidic residues" evidence="1">
    <location>
        <begin position="149"/>
        <end position="160"/>
    </location>
</feature>
<feature type="region of interest" description="Disordered" evidence="1">
    <location>
        <begin position="1"/>
        <end position="89"/>
    </location>
</feature>
<gene>
    <name evidence="2" type="ORF">BT96DRAFT_1002051</name>
</gene>
<proteinExistence type="predicted"/>
<evidence type="ECO:0000313" key="2">
    <source>
        <dbReference type="EMBL" id="KAE9390678.1"/>
    </source>
</evidence>
<feature type="compositionally biased region" description="Acidic residues" evidence="1">
    <location>
        <begin position="45"/>
        <end position="55"/>
    </location>
</feature>
<evidence type="ECO:0000256" key="1">
    <source>
        <dbReference type="SAM" id="MobiDB-lite"/>
    </source>
</evidence>
<feature type="compositionally biased region" description="Acidic residues" evidence="1">
    <location>
        <begin position="1"/>
        <end position="16"/>
    </location>
</feature>
<dbReference type="AlphaFoldDB" id="A0A6A4GY35"/>
<accession>A0A6A4GY35</accession>
<reference evidence="2" key="1">
    <citation type="journal article" date="2019" name="Environ. Microbiol.">
        <title>Fungal ecological strategies reflected in gene transcription - a case study of two litter decomposers.</title>
        <authorList>
            <person name="Barbi F."/>
            <person name="Kohler A."/>
            <person name="Barry K."/>
            <person name="Baskaran P."/>
            <person name="Daum C."/>
            <person name="Fauchery L."/>
            <person name="Ihrmark K."/>
            <person name="Kuo A."/>
            <person name="LaButti K."/>
            <person name="Lipzen A."/>
            <person name="Morin E."/>
            <person name="Grigoriev I.V."/>
            <person name="Henrissat B."/>
            <person name="Lindahl B."/>
            <person name="Martin F."/>
        </authorList>
    </citation>
    <scope>NUCLEOTIDE SEQUENCE</scope>
    <source>
        <strain evidence="2">JB14</strain>
    </source>
</reference>
<dbReference type="EMBL" id="ML769650">
    <property type="protein sequence ID" value="KAE9390678.1"/>
    <property type="molecule type" value="Genomic_DNA"/>
</dbReference>